<dbReference type="PANTHER" id="PTHR47506:SF1">
    <property type="entry name" value="HTH-TYPE TRANSCRIPTIONAL REGULATOR YJDC"/>
    <property type="match status" value="1"/>
</dbReference>
<name>A0A7W7WVJ3_9PSEU</name>
<dbReference type="Proteomes" id="UP000542674">
    <property type="component" value="Unassembled WGS sequence"/>
</dbReference>
<dbReference type="SUPFAM" id="SSF48498">
    <property type="entry name" value="Tetracyclin repressor-like, C-terminal domain"/>
    <property type="match status" value="1"/>
</dbReference>
<evidence type="ECO:0000256" key="2">
    <source>
        <dbReference type="ARBA" id="ARBA00023125"/>
    </source>
</evidence>
<protein>
    <submittedName>
        <fullName evidence="6">TetR/AcrR family transcriptional repressor of nem operon</fullName>
    </submittedName>
</protein>
<feature type="domain" description="HTH tetR-type" evidence="5">
    <location>
        <begin position="6"/>
        <end position="66"/>
    </location>
</feature>
<keyword evidence="1" id="KW-0805">Transcription regulation</keyword>
<reference evidence="6 7" key="1">
    <citation type="submission" date="2020-08" db="EMBL/GenBank/DDBJ databases">
        <title>Sequencing the genomes of 1000 actinobacteria strains.</title>
        <authorList>
            <person name="Klenk H.-P."/>
        </authorList>
    </citation>
    <scope>NUCLEOTIDE SEQUENCE [LARGE SCALE GENOMIC DNA]</scope>
    <source>
        <strain evidence="6 7">DSM 45084</strain>
    </source>
</reference>
<evidence type="ECO:0000313" key="6">
    <source>
        <dbReference type="EMBL" id="MBB4965131.1"/>
    </source>
</evidence>
<dbReference type="Pfam" id="PF00440">
    <property type="entry name" value="TetR_N"/>
    <property type="match status" value="1"/>
</dbReference>
<dbReference type="Gene3D" id="1.10.10.60">
    <property type="entry name" value="Homeodomain-like"/>
    <property type="match status" value="1"/>
</dbReference>
<evidence type="ECO:0000259" key="5">
    <source>
        <dbReference type="PROSITE" id="PS50977"/>
    </source>
</evidence>
<dbReference type="EMBL" id="JACHJS010000001">
    <property type="protein sequence ID" value="MBB4965131.1"/>
    <property type="molecule type" value="Genomic_DNA"/>
</dbReference>
<dbReference type="InterPro" id="IPR001647">
    <property type="entry name" value="HTH_TetR"/>
</dbReference>
<dbReference type="InterPro" id="IPR009057">
    <property type="entry name" value="Homeodomain-like_sf"/>
</dbReference>
<dbReference type="PRINTS" id="PR00455">
    <property type="entry name" value="HTHTETR"/>
</dbReference>
<dbReference type="PANTHER" id="PTHR47506">
    <property type="entry name" value="TRANSCRIPTIONAL REGULATORY PROTEIN"/>
    <property type="match status" value="1"/>
</dbReference>
<evidence type="ECO:0000256" key="1">
    <source>
        <dbReference type="ARBA" id="ARBA00023015"/>
    </source>
</evidence>
<organism evidence="6 7">
    <name type="scientific">Saccharothrix violaceirubra</name>
    <dbReference type="NCBI Taxonomy" id="413306"/>
    <lineage>
        <taxon>Bacteria</taxon>
        <taxon>Bacillati</taxon>
        <taxon>Actinomycetota</taxon>
        <taxon>Actinomycetes</taxon>
        <taxon>Pseudonocardiales</taxon>
        <taxon>Pseudonocardiaceae</taxon>
        <taxon>Saccharothrix</taxon>
    </lineage>
</organism>
<keyword evidence="3" id="KW-0804">Transcription</keyword>
<proteinExistence type="predicted"/>
<keyword evidence="2 4" id="KW-0238">DNA-binding</keyword>
<dbReference type="AlphaFoldDB" id="A0A7W7WVJ3"/>
<dbReference type="PROSITE" id="PS50977">
    <property type="entry name" value="HTH_TETR_2"/>
    <property type="match status" value="1"/>
</dbReference>
<evidence type="ECO:0000313" key="7">
    <source>
        <dbReference type="Proteomes" id="UP000542674"/>
    </source>
</evidence>
<dbReference type="RefSeq" id="WP_184668538.1">
    <property type="nucleotide sequence ID" value="NZ_BAABAI010000013.1"/>
</dbReference>
<sequence>MGRRKEFDPDEVCAIAVEVFRDHGYEGTSVADLVDRLGVAKASLYSTFGSKHDLYLAALDRYVADTDATIIADLAQGDPDEAVKHLILRYARESRTSCLVVSAATELLPDDHRVTALVEKSWHTLRTALTLAFTRAGHEDADGRACLVLAFLQGLRVLGKGDGKTVRTAVDTFLKLIQTERTV</sequence>
<dbReference type="InterPro" id="IPR036271">
    <property type="entry name" value="Tet_transcr_reg_TetR-rel_C_sf"/>
</dbReference>
<dbReference type="GO" id="GO:0003677">
    <property type="term" value="F:DNA binding"/>
    <property type="evidence" value="ECO:0007669"/>
    <property type="project" value="UniProtKB-UniRule"/>
</dbReference>
<keyword evidence="7" id="KW-1185">Reference proteome</keyword>
<feature type="DNA-binding region" description="H-T-H motif" evidence="4">
    <location>
        <begin position="29"/>
        <end position="48"/>
    </location>
</feature>
<gene>
    <name evidence="6" type="ORF">F4559_002490</name>
</gene>
<evidence type="ECO:0000256" key="3">
    <source>
        <dbReference type="ARBA" id="ARBA00023163"/>
    </source>
</evidence>
<dbReference type="Gene3D" id="1.10.357.10">
    <property type="entry name" value="Tetracycline Repressor, domain 2"/>
    <property type="match status" value="1"/>
</dbReference>
<comment type="caution">
    <text evidence="6">The sequence shown here is derived from an EMBL/GenBank/DDBJ whole genome shotgun (WGS) entry which is preliminary data.</text>
</comment>
<dbReference type="SUPFAM" id="SSF46689">
    <property type="entry name" value="Homeodomain-like"/>
    <property type="match status" value="1"/>
</dbReference>
<evidence type="ECO:0000256" key="4">
    <source>
        <dbReference type="PROSITE-ProRule" id="PRU00335"/>
    </source>
</evidence>
<accession>A0A7W7WVJ3</accession>